<dbReference type="InterPro" id="IPR005158">
    <property type="entry name" value="BTAD"/>
</dbReference>
<name>A0A2Z5JRB7_STRAR</name>
<accession>A0A2Z5JRB7</accession>
<dbReference type="Pfam" id="PF13432">
    <property type="entry name" value="TPR_16"/>
    <property type="match status" value="2"/>
</dbReference>
<feature type="region of interest" description="Disordered" evidence="2">
    <location>
        <begin position="1"/>
        <end position="45"/>
    </location>
</feature>
<evidence type="ECO:0000256" key="2">
    <source>
        <dbReference type="SAM" id="MobiDB-lite"/>
    </source>
</evidence>
<feature type="domain" description="Bacterial transcriptional activator" evidence="3">
    <location>
        <begin position="105"/>
        <end position="163"/>
    </location>
</feature>
<feature type="compositionally biased region" description="Pro residues" evidence="2">
    <location>
        <begin position="507"/>
        <end position="519"/>
    </location>
</feature>
<feature type="compositionally biased region" description="Pro residues" evidence="2">
    <location>
        <begin position="1"/>
        <end position="11"/>
    </location>
</feature>
<dbReference type="GO" id="GO:0000160">
    <property type="term" value="P:phosphorelay signal transduction system"/>
    <property type="evidence" value="ECO:0007669"/>
    <property type="project" value="UniProtKB-KW"/>
</dbReference>
<dbReference type="GeneID" id="95519940"/>
<gene>
    <name evidence="4" type="ORF">C5746_15860</name>
</gene>
<evidence type="ECO:0000256" key="1">
    <source>
        <dbReference type="ARBA" id="ARBA00023012"/>
    </source>
</evidence>
<sequence length="582" mass="61386">MDVTPQQPPQSPDSTEPPLEPPGTGPAPPDPAPSGPAPSELPPLSLRTTLRRAAMGAVAGAVLVTGAVVAVPEDEKKSAPPPAPGPVSRALKARDMGSPASLSDLTALIGDRQQWVGTHPSDAPSWALLGTAYVEWGQRSADAAYYSRAEQALKRSLDVQPGEKGNTAAWVGLATLANARHDFVTAKKWGETVRARQPKQWNVYPALIDAYNGLGDYESANTAVEKFTALHSGAPALIRTAQRYRDLGRREDAQADAQAAADRATTPAQKAECLYLLGELAWERGEPDKAVAQYSAALRTDRAHPSLAGRARALVALGRTDEAERDYKAALANLPRPEYMLALGELYESLGRDEDARSQYAQLGTALARDDGEGVDNATLRGRFETDHGDPAAAVKLLKAEWDRSHRSAAVADALGWALHRSGDSSSALQYATRAVDTDGQNASYMSHLGAIQQALKDYGPARRNLAEALLINPHFSPLEGPAAQKALDSLGGPPADVPQGMQPARAPGPAPEPRPVAPAPQRQAPAEAPASHVLSSPLTGQPVIRPGPASVRPPDGLHIAGRPAISVDGEVAGERVGIRRQ</sequence>
<dbReference type="Proteomes" id="UP000252698">
    <property type="component" value="Chromosome"/>
</dbReference>
<reference evidence="4 5" key="1">
    <citation type="journal article" date="2018" name="Front. Microbiol.">
        <title>Genome Sequencing of Streptomyces atratus SCSIOZH16 and Activation Production of Nocardamine via Metabolic Engineering.</title>
        <authorList>
            <person name="Li Y."/>
            <person name="Zhang C."/>
            <person name="Liu C."/>
            <person name="Ju J."/>
            <person name="Ma J."/>
        </authorList>
    </citation>
    <scope>NUCLEOTIDE SEQUENCE [LARGE SCALE GENOMIC DNA]</scope>
    <source>
        <strain evidence="4 5">SCSIO_ZH16</strain>
    </source>
</reference>
<dbReference type="RefSeq" id="WP_114249047.1">
    <property type="nucleotide sequence ID" value="NZ_CP027306.1"/>
</dbReference>
<evidence type="ECO:0000313" key="4">
    <source>
        <dbReference type="EMBL" id="AXE82823.1"/>
    </source>
</evidence>
<feature type="region of interest" description="Disordered" evidence="2">
    <location>
        <begin position="481"/>
        <end position="565"/>
    </location>
</feature>
<organism evidence="4 5">
    <name type="scientific">Streptomyces atratus</name>
    <dbReference type="NCBI Taxonomy" id="1893"/>
    <lineage>
        <taxon>Bacteria</taxon>
        <taxon>Bacillati</taxon>
        <taxon>Actinomycetota</taxon>
        <taxon>Actinomycetes</taxon>
        <taxon>Kitasatosporales</taxon>
        <taxon>Streptomycetaceae</taxon>
        <taxon>Streptomyces</taxon>
    </lineage>
</organism>
<keyword evidence="1" id="KW-0902">Two-component regulatory system</keyword>
<dbReference type="PANTHER" id="PTHR12558">
    <property type="entry name" value="CELL DIVISION CYCLE 16,23,27"/>
    <property type="match status" value="1"/>
</dbReference>
<evidence type="ECO:0000259" key="3">
    <source>
        <dbReference type="Pfam" id="PF03704"/>
    </source>
</evidence>
<feature type="compositionally biased region" description="Low complexity" evidence="2">
    <location>
        <begin position="520"/>
        <end position="531"/>
    </location>
</feature>
<dbReference type="PANTHER" id="PTHR12558:SF13">
    <property type="entry name" value="CELL DIVISION CYCLE PROTEIN 27 HOMOLOG"/>
    <property type="match status" value="1"/>
</dbReference>
<dbReference type="InterPro" id="IPR019734">
    <property type="entry name" value="TPR_rpt"/>
</dbReference>
<dbReference type="AlphaFoldDB" id="A0A2Z5JRB7"/>
<dbReference type="KEGG" id="sata:C5746_15860"/>
<protein>
    <recommendedName>
        <fullName evidence="3">Bacterial transcriptional activator domain-containing protein</fullName>
    </recommendedName>
</protein>
<proteinExistence type="predicted"/>
<evidence type="ECO:0000313" key="5">
    <source>
        <dbReference type="Proteomes" id="UP000252698"/>
    </source>
</evidence>
<dbReference type="InterPro" id="IPR011990">
    <property type="entry name" value="TPR-like_helical_dom_sf"/>
</dbReference>
<dbReference type="EMBL" id="CP027306">
    <property type="protein sequence ID" value="AXE82823.1"/>
    <property type="molecule type" value="Genomic_DNA"/>
</dbReference>
<dbReference type="SMART" id="SM00028">
    <property type="entry name" value="TPR"/>
    <property type="match status" value="6"/>
</dbReference>
<feature type="region of interest" description="Disordered" evidence="2">
    <location>
        <begin position="73"/>
        <end position="98"/>
    </location>
</feature>
<dbReference type="Pfam" id="PF03704">
    <property type="entry name" value="BTAD"/>
    <property type="match status" value="1"/>
</dbReference>
<dbReference type="SUPFAM" id="SSF48452">
    <property type="entry name" value="TPR-like"/>
    <property type="match status" value="1"/>
</dbReference>
<dbReference type="Gene3D" id="1.25.40.10">
    <property type="entry name" value="Tetratricopeptide repeat domain"/>
    <property type="match status" value="4"/>
</dbReference>
<feature type="compositionally biased region" description="Pro residues" evidence="2">
    <location>
        <begin position="18"/>
        <end position="41"/>
    </location>
</feature>